<dbReference type="PROSITE" id="PS51257">
    <property type="entry name" value="PROKAR_LIPOPROTEIN"/>
    <property type="match status" value="1"/>
</dbReference>
<organism evidence="2">
    <name type="scientific">Hydrogenovibrio crunogenus (strain DSM 25203 / XCL-2)</name>
    <name type="common">Thiomicrospira crunogena</name>
    <dbReference type="NCBI Taxonomy" id="317025"/>
    <lineage>
        <taxon>Bacteria</taxon>
        <taxon>Pseudomonadati</taxon>
        <taxon>Pseudomonadota</taxon>
        <taxon>Gammaproteobacteria</taxon>
        <taxon>Thiotrichales</taxon>
        <taxon>Piscirickettsiaceae</taxon>
        <taxon>Hydrogenovibrio</taxon>
    </lineage>
</organism>
<protein>
    <recommendedName>
        <fullName evidence="1">DUF4382 domain-containing protein</fullName>
    </recommendedName>
</protein>
<dbReference type="KEGG" id="tcx:Tcr_0552"/>
<sequence length="295" mass="31059">MTIKPYLTPLYALSVAALLSGCQSDSGSGSDGSLSVGLTDAPIDEAQHVYVSIKGLSLNHEGEGWVDYNFDNVQRVDLLSLQSGNTLSLVENITVPSGNYKVRLNLATDDGDAIPEHAIVLTDGTEYSITIPSGYQTGLKLTSDISVLANGSASYTIDFDVRKSIVQTSSTSYKLKPVLHVVDNADVGSISGSIETSALTAGTCSDADPDTYNAVYVFKGSNVTPDDIGSSGAQAVATTPVEYDSGTGQYQYKSAFLQEGDYTVAFTCSANLEDTETDDELNFVTLGNYTVTAGN</sequence>
<name>Q31I75_HYDCU</name>
<accession>Q31I75</accession>
<dbReference type="HOGENOM" id="CLU_072066_0_0_6"/>
<feature type="domain" description="DUF4382" evidence="1">
    <location>
        <begin position="32"/>
        <end position="177"/>
    </location>
</feature>
<dbReference type="STRING" id="317025.Tcr_0552"/>
<gene>
    <name evidence="2" type="ordered locus">Tcr_0552</name>
</gene>
<dbReference type="OrthoDB" id="7062064at2"/>
<dbReference type="Pfam" id="PF14321">
    <property type="entry name" value="DUF4382"/>
    <property type="match status" value="1"/>
</dbReference>
<dbReference type="eggNOG" id="ENOG50309D6">
    <property type="taxonomic scope" value="Bacteria"/>
</dbReference>
<evidence type="ECO:0000259" key="1">
    <source>
        <dbReference type="Pfam" id="PF14321"/>
    </source>
</evidence>
<dbReference type="EMBL" id="CP000109">
    <property type="protein sequence ID" value="ABB41148.1"/>
    <property type="molecule type" value="Genomic_DNA"/>
</dbReference>
<evidence type="ECO:0000313" key="2">
    <source>
        <dbReference type="EMBL" id="ABB41148.1"/>
    </source>
</evidence>
<dbReference type="AlphaFoldDB" id="Q31I75"/>
<proteinExistence type="predicted"/>
<dbReference type="InterPro" id="IPR025491">
    <property type="entry name" value="DUF4382"/>
</dbReference>
<reference evidence="2" key="1">
    <citation type="submission" date="2006-07" db="EMBL/GenBank/DDBJ databases">
        <title>Complete sequence of Thiomicrospira crunogena XCL-2.</title>
        <authorList>
            <consortium name="US DOE Joint Genome Institute"/>
            <person name="Copeland A."/>
            <person name="Lucas S."/>
            <person name="Lapidus A."/>
            <person name="Barry K."/>
            <person name="Detter J.C."/>
            <person name="Glavina del Rio T."/>
            <person name="Hammon N."/>
            <person name="Israni S."/>
            <person name="Dalin E."/>
            <person name="Tice H."/>
            <person name="Pitluck S."/>
            <person name="Chain P."/>
            <person name="Malfatti S."/>
            <person name="Shin M."/>
            <person name="Vergez L."/>
            <person name="Schmutz J."/>
            <person name="Larimer F."/>
            <person name="Land M."/>
            <person name="Hauser L."/>
            <person name="Kyrpides N."/>
            <person name="Lykidis A."/>
            <person name="Scott K.M."/>
            <person name="Sievert S."/>
            <person name="Kerfeld C."/>
            <person name="Freyermuth S."/>
            <person name="Dobrinski K."/>
            <person name="Boller A."/>
            <person name="Fitzpatrick K."/>
            <person name="Thoma P."/>
            <person name="Moore J."/>
            <person name="Richardson P."/>
        </authorList>
    </citation>
    <scope>NUCLEOTIDE SEQUENCE</scope>
    <source>
        <strain evidence="2">XCL-2</strain>
    </source>
</reference>